<name>A0A1B0G8X5_GLOMM</name>
<evidence type="ECO:0000313" key="2">
    <source>
        <dbReference type="Proteomes" id="UP000092444"/>
    </source>
</evidence>
<sequence length="37" mass="4240">MAVNYNYVRNSQHQVNVNANNVETKMLVIHPVMLGLK</sequence>
<keyword evidence="2" id="KW-1185">Reference proteome</keyword>
<dbReference type="EnsemblMetazoa" id="GMOY009762-RA">
    <property type="protein sequence ID" value="GMOY009762-PA"/>
    <property type="gene ID" value="GMOY009762"/>
</dbReference>
<dbReference type="AlphaFoldDB" id="A0A1B0G8X5"/>
<dbReference type="VEuPathDB" id="VectorBase:GMOY009762"/>
<accession>A0A1B0G8X5</accession>
<organism evidence="1 2">
    <name type="scientific">Glossina morsitans morsitans</name>
    <name type="common">Savannah tsetse fly</name>
    <dbReference type="NCBI Taxonomy" id="37546"/>
    <lineage>
        <taxon>Eukaryota</taxon>
        <taxon>Metazoa</taxon>
        <taxon>Ecdysozoa</taxon>
        <taxon>Arthropoda</taxon>
        <taxon>Hexapoda</taxon>
        <taxon>Insecta</taxon>
        <taxon>Pterygota</taxon>
        <taxon>Neoptera</taxon>
        <taxon>Endopterygota</taxon>
        <taxon>Diptera</taxon>
        <taxon>Brachycera</taxon>
        <taxon>Muscomorpha</taxon>
        <taxon>Hippoboscoidea</taxon>
        <taxon>Glossinidae</taxon>
        <taxon>Glossina</taxon>
    </lineage>
</organism>
<reference evidence="1" key="1">
    <citation type="submission" date="2020-05" db="UniProtKB">
        <authorList>
            <consortium name="EnsemblMetazoa"/>
        </authorList>
    </citation>
    <scope>IDENTIFICATION</scope>
    <source>
        <strain evidence="1">Yale</strain>
    </source>
</reference>
<proteinExistence type="predicted"/>
<dbReference type="EMBL" id="CCAG010009189">
    <property type="status" value="NOT_ANNOTATED_CDS"/>
    <property type="molecule type" value="Genomic_DNA"/>
</dbReference>
<dbReference type="Proteomes" id="UP000092444">
    <property type="component" value="Unassembled WGS sequence"/>
</dbReference>
<evidence type="ECO:0000313" key="1">
    <source>
        <dbReference type="EnsemblMetazoa" id="GMOY009762-PA"/>
    </source>
</evidence>
<protein>
    <submittedName>
        <fullName evidence="1">Uncharacterized protein</fullName>
    </submittedName>
</protein>